<organism evidence="2">
    <name type="scientific">Timema shepardi</name>
    <name type="common">Walking stick</name>
    <dbReference type="NCBI Taxonomy" id="629360"/>
    <lineage>
        <taxon>Eukaryota</taxon>
        <taxon>Metazoa</taxon>
        <taxon>Ecdysozoa</taxon>
        <taxon>Arthropoda</taxon>
        <taxon>Hexapoda</taxon>
        <taxon>Insecta</taxon>
        <taxon>Pterygota</taxon>
        <taxon>Neoptera</taxon>
        <taxon>Polyneoptera</taxon>
        <taxon>Phasmatodea</taxon>
        <taxon>Timematodea</taxon>
        <taxon>Timematoidea</taxon>
        <taxon>Timematidae</taxon>
        <taxon>Timema</taxon>
    </lineage>
</organism>
<feature type="domain" description="Rapamycin-insensitive companion of mTOR N-terminal" evidence="1">
    <location>
        <begin position="52"/>
        <end position="96"/>
    </location>
</feature>
<reference evidence="2" key="1">
    <citation type="submission" date="2020-11" db="EMBL/GenBank/DDBJ databases">
        <authorList>
            <person name="Tran Van P."/>
        </authorList>
    </citation>
    <scope>NUCLEOTIDE SEQUENCE</scope>
</reference>
<protein>
    <recommendedName>
        <fullName evidence="1">Rapamycin-insensitive companion of mTOR N-terminal domain-containing protein</fullName>
    </recommendedName>
</protein>
<dbReference type="Pfam" id="PF14664">
    <property type="entry name" value="RICTOR_N"/>
    <property type="match status" value="1"/>
</dbReference>
<evidence type="ECO:0000313" key="2">
    <source>
        <dbReference type="EMBL" id="CAD7269430.1"/>
    </source>
</evidence>
<evidence type="ECO:0000259" key="1">
    <source>
        <dbReference type="Pfam" id="PF14664"/>
    </source>
</evidence>
<gene>
    <name evidence="2" type="ORF">TSIB3V08_LOCUS13430</name>
</gene>
<sequence length="96" mass="10818">MLALGIWGTPSRKYNAGELTLPLGVINNVVLCEGPCNTRVVTTLFGDRHKTNLRVALVHDSAQVRAAALRALRYLMKEERDVRTLNRLQYPFLIAR</sequence>
<dbReference type="AlphaFoldDB" id="A0A7R9BCE8"/>
<name>A0A7R9BCE8_TIMSH</name>
<proteinExistence type="predicted"/>
<dbReference type="EMBL" id="OC025574">
    <property type="protein sequence ID" value="CAD7269430.1"/>
    <property type="molecule type" value="Genomic_DNA"/>
</dbReference>
<accession>A0A7R9BCE8</accession>
<dbReference type="InterPro" id="IPR028267">
    <property type="entry name" value="Pianissimo_N"/>
</dbReference>